<keyword evidence="2" id="KW-1003">Cell membrane</keyword>
<evidence type="ECO:0000256" key="5">
    <source>
        <dbReference type="ARBA" id="ARBA00022692"/>
    </source>
</evidence>
<feature type="transmembrane region" description="Helical" evidence="8">
    <location>
        <begin position="125"/>
        <end position="150"/>
    </location>
</feature>
<feature type="transmembrane region" description="Helical" evidence="8">
    <location>
        <begin position="40"/>
        <end position="63"/>
    </location>
</feature>
<keyword evidence="7 8" id="KW-0472">Membrane</keyword>
<dbReference type="InterPro" id="IPR050297">
    <property type="entry name" value="LipidA_mod_glycosyltrf_83"/>
</dbReference>
<reference evidence="10" key="1">
    <citation type="submission" date="2013-08" db="EMBL/GenBank/DDBJ databases">
        <authorList>
            <person name="Mendez C."/>
            <person name="Richter M."/>
            <person name="Ferrer M."/>
            <person name="Sanchez J."/>
        </authorList>
    </citation>
    <scope>NUCLEOTIDE SEQUENCE</scope>
</reference>
<comment type="caution">
    <text evidence="10">The sequence shown here is derived from an EMBL/GenBank/DDBJ whole genome shotgun (WGS) entry which is preliminary data.</text>
</comment>
<dbReference type="Pfam" id="PF13231">
    <property type="entry name" value="PMT_2"/>
    <property type="match status" value="1"/>
</dbReference>
<dbReference type="GO" id="GO:0008610">
    <property type="term" value="P:lipid biosynthetic process"/>
    <property type="evidence" value="ECO:0007669"/>
    <property type="project" value="UniProtKB-ARBA"/>
</dbReference>
<evidence type="ECO:0000313" key="10">
    <source>
        <dbReference type="EMBL" id="EQD37388.1"/>
    </source>
</evidence>
<feature type="transmembrane region" description="Helical" evidence="8">
    <location>
        <begin position="367"/>
        <end position="385"/>
    </location>
</feature>
<evidence type="ECO:0000256" key="7">
    <source>
        <dbReference type="ARBA" id="ARBA00023136"/>
    </source>
</evidence>
<evidence type="ECO:0000256" key="1">
    <source>
        <dbReference type="ARBA" id="ARBA00004651"/>
    </source>
</evidence>
<reference evidence="10" key="2">
    <citation type="journal article" date="2014" name="ISME J.">
        <title>Microbial stratification in low pH oxic and suboxic macroscopic growths along an acid mine drainage.</title>
        <authorList>
            <person name="Mendez-Garcia C."/>
            <person name="Mesa V."/>
            <person name="Sprenger R.R."/>
            <person name="Richter M."/>
            <person name="Diez M.S."/>
            <person name="Solano J."/>
            <person name="Bargiela R."/>
            <person name="Golyshina O.V."/>
            <person name="Manteca A."/>
            <person name="Ramos J.L."/>
            <person name="Gallego J.R."/>
            <person name="Llorente I."/>
            <person name="Martins Dos Santos V.A."/>
            <person name="Jensen O.N."/>
            <person name="Pelaez A.I."/>
            <person name="Sanchez J."/>
            <person name="Ferrer M."/>
        </authorList>
    </citation>
    <scope>NUCLEOTIDE SEQUENCE</scope>
</reference>
<name>T0YWH1_9ZZZZ</name>
<organism evidence="10">
    <name type="scientific">mine drainage metagenome</name>
    <dbReference type="NCBI Taxonomy" id="410659"/>
    <lineage>
        <taxon>unclassified sequences</taxon>
        <taxon>metagenomes</taxon>
        <taxon>ecological metagenomes</taxon>
    </lineage>
</organism>
<feature type="transmembrane region" description="Helical" evidence="8">
    <location>
        <begin position="96"/>
        <end position="113"/>
    </location>
</feature>
<comment type="subcellular location">
    <subcellularLocation>
        <location evidence="1">Cell membrane</location>
        <topology evidence="1">Multi-pass membrane protein</topology>
    </subcellularLocation>
</comment>
<dbReference type="EMBL" id="AUZY01010765">
    <property type="protein sequence ID" value="EQD37388.1"/>
    <property type="molecule type" value="Genomic_DNA"/>
</dbReference>
<dbReference type="GO" id="GO:0005886">
    <property type="term" value="C:plasma membrane"/>
    <property type="evidence" value="ECO:0007669"/>
    <property type="project" value="UniProtKB-SubCell"/>
</dbReference>
<feature type="transmembrane region" description="Helical" evidence="8">
    <location>
        <begin position="70"/>
        <end position="90"/>
    </location>
</feature>
<evidence type="ECO:0000256" key="3">
    <source>
        <dbReference type="ARBA" id="ARBA00022676"/>
    </source>
</evidence>
<evidence type="ECO:0000256" key="8">
    <source>
        <dbReference type="SAM" id="Phobius"/>
    </source>
</evidence>
<keyword evidence="6 8" id="KW-1133">Transmembrane helix</keyword>
<gene>
    <name evidence="10" type="ORF">B1B_16190</name>
</gene>
<dbReference type="PANTHER" id="PTHR33908:SF11">
    <property type="entry name" value="MEMBRANE PROTEIN"/>
    <property type="match status" value="1"/>
</dbReference>
<keyword evidence="5 8" id="KW-0812">Transmembrane</keyword>
<protein>
    <recommendedName>
        <fullName evidence="9">Glycosyltransferase RgtA/B/C/D-like domain-containing protein</fullName>
    </recommendedName>
</protein>
<dbReference type="GO" id="GO:0016763">
    <property type="term" value="F:pentosyltransferase activity"/>
    <property type="evidence" value="ECO:0007669"/>
    <property type="project" value="TreeGrafter"/>
</dbReference>
<evidence type="ECO:0000259" key="9">
    <source>
        <dbReference type="Pfam" id="PF13231"/>
    </source>
</evidence>
<keyword evidence="3" id="KW-0328">Glycosyltransferase</keyword>
<keyword evidence="4" id="KW-0808">Transferase</keyword>
<evidence type="ECO:0000256" key="6">
    <source>
        <dbReference type="ARBA" id="ARBA00022989"/>
    </source>
</evidence>
<feature type="transmembrane region" description="Helical" evidence="8">
    <location>
        <begin position="296"/>
        <end position="321"/>
    </location>
</feature>
<evidence type="ECO:0000256" key="4">
    <source>
        <dbReference type="ARBA" id="ARBA00022679"/>
    </source>
</evidence>
<dbReference type="AlphaFoldDB" id="T0YWH1"/>
<feature type="domain" description="Glycosyltransferase RgtA/B/C/D-like" evidence="9">
    <location>
        <begin position="20"/>
        <end position="168"/>
    </location>
</feature>
<sequence>MFSTSAPHATVVVPDSFRDPGFPALLAVWLKLFGDHGQGWYAGILLTQTLLGALTVLLVMLVGRRWLSPPWLAAAGVLAALWPHNIAMTADLLTETLFGFLCALALWLLTVALEKHSRMWMAATGLALGCASLTNAMLTPFFLLLVLVFFWQAKPLRRLLIVLLISAALLPGLWQVRGLTLASHDSAQRRALINLVQGSWPAYHEDWRILIVHGNPHGAVLLKPIDASQTQMLASPAAGFKAMFARFATQPWRYVAWYVWHKPVALWGWNIRMGQGDIYEYPVVNSPFNTNPIWRLVAALCYALNRWIAVAALAGVVLLLWRRTTTHDAATLAAKAAGWATALLLLYATLIYAIFQAEPRYSIPFRGFEMLAAITALAALARWVAAWRARERAASA</sequence>
<proteinExistence type="predicted"/>
<evidence type="ECO:0000256" key="2">
    <source>
        <dbReference type="ARBA" id="ARBA00022475"/>
    </source>
</evidence>
<dbReference type="PANTHER" id="PTHR33908">
    <property type="entry name" value="MANNOSYLTRANSFERASE YKCB-RELATED"/>
    <property type="match status" value="1"/>
</dbReference>
<feature type="transmembrane region" description="Helical" evidence="8">
    <location>
        <begin position="156"/>
        <end position="174"/>
    </location>
</feature>
<accession>T0YWH1</accession>
<dbReference type="InterPro" id="IPR038731">
    <property type="entry name" value="RgtA/B/C-like"/>
</dbReference>
<feature type="transmembrane region" description="Helical" evidence="8">
    <location>
        <begin position="336"/>
        <end position="355"/>
    </location>
</feature>